<dbReference type="Proteomes" id="UP000658514">
    <property type="component" value="Unassembled WGS sequence"/>
</dbReference>
<evidence type="ECO:0000313" key="3">
    <source>
        <dbReference type="EMBL" id="MBD2198272.1"/>
    </source>
</evidence>
<accession>A0ABR8AE21</accession>
<dbReference type="Pfam" id="PF12770">
    <property type="entry name" value="CHAT"/>
    <property type="match status" value="1"/>
</dbReference>
<organism evidence="3 4">
    <name type="scientific">Calothrix parietina FACHB-288</name>
    <dbReference type="NCBI Taxonomy" id="2692896"/>
    <lineage>
        <taxon>Bacteria</taxon>
        <taxon>Bacillati</taxon>
        <taxon>Cyanobacteriota</taxon>
        <taxon>Cyanophyceae</taxon>
        <taxon>Nostocales</taxon>
        <taxon>Calotrichaceae</taxon>
        <taxon>Calothrix</taxon>
    </lineage>
</organism>
<evidence type="ECO:0000313" key="4">
    <source>
        <dbReference type="Proteomes" id="UP000658514"/>
    </source>
</evidence>
<sequence>MKIPRSFLGIFLSVVLVLIIFKSVNAQSLNQSDTTLPDNQEIINNSDVTGPDPQEIPNNTDGDGIEVDRDVFDKSFESAPVEQAVEQFEELQAVEIGERFGTSFYGDIASTKEIADTLRNLCQQTGQNAAILYVTSLQDKLDLILILPSGAPQSSASNSKCLNSASANLEPIRKNIPEAKHNLVQKTAQDFRQKITNFRNEKNNYLKSSQQLYQWIVAPFETTLQANKINTVIFSMDSGLRSLPIAALHDGKQFIIEKYSVALIPSFSLTDTRFAPIAQSQVLAVGVSESTEEQVPLPFAGVEISTLTNKIWQGQSQSLLNTASTIENLKSVSSKQRFGIIHLATHGQFNAGELSKSYIQLWNEKIRLNQLRGLSQELKWSAEPKVEMLVLSACTTALGNDEAELGFAGLAVQAGVKTALGSLWYVSDEGSLALMTKFYDQLKAKSLRSLALREAQLAMLKGEVRIEDGKLRLGENNLVSLPAEINAPDNLSLSHPYYWSAFTVVGNWN</sequence>
<reference evidence="3 4" key="1">
    <citation type="journal article" date="2020" name="ISME J.">
        <title>Comparative genomics reveals insights into cyanobacterial evolution and habitat adaptation.</title>
        <authorList>
            <person name="Chen M.Y."/>
            <person name="Teng W.K."/>
            <person name="Zhao L."/>
            <person name="Hu C.X."/>
            <person name="Zhou Y.K."/>
            <person name="Han B.P."/>
            <person name="Song L.R."/>
            <person name="Shu W.S."/>
        </authorList>
    </citation>
    <scope>NUCLEOTIDE SEQUENCE [LARGE SCALE GENOMIC DNA]</scope>
    <source>
        <strain evidence="3 4">FACHB-288</strain>
    </source>
</reference>
<feature type="region of interest" description="Disordered" evidence="1">
    <location>
        <begin position="37"/>
        <end position="64"/>
    </location>
</feature>
<keyword evidence="4" id="KW-1185">Reference proteome</keyword>
<comment type="caution">
    <text evidence="3">The sequence shown here is derived from an EMBL/GenBank/DDBJ whole genome shotgun (WGS) entry which is preliminary data.</text>
</comment>
<protein>
    <submittedName>
        <fullName evidence="3">CHAT domain-containing protein</fullName>
    </submittedName>
</protein>
<dbReference type="EMBL" id="JACJQH010000039">
    <property type="protein sequence ID" value="MBD2198272.1"/>
    <property type="molecule type" value="Genomic_DNA"/>
</dbReference>
<gene>
    <name evidence="3" type="ORF">H6G24_22670</name>
</gene>
<dbReference type="InterPro" id="IPR024983">
    <property type="entry name" value="CHAT_dom"/>
</dbReference>
<feature type="compositionally biased region" description="Polar residues" evidence="1">
    <location>
        <begin position="37"/>
        <end position="48"/>
    </location>
</feature>
<name>A0ABR8AE21_9CYAN</name>
<feature type="domain" description="CHAT" evidence="2">
    <location>
        <begin position="207"/>
        <end position="507"/>
    </location>
</feature>
<evidence type="ECO:0000259" key="2">
    <source>
        <dbReference type="Pfam" id="PF12770"/>
    </source>
</evidence>
<evidence type="ECO:0000256" key="1">
    <source>
        <dbReference type="SAM" id="MobiDB-lite"/>
    </source>
</evidence>
<proteinExistence type="predicted"/>